<feature type="domain" description="UBC core" evidence="6">
    <location>
        <begin position="10"/>
        <end position="157"/>
    </location>
</feature>
<dbReference type="AlphaFoldDB" id="A0A4S8JM89"/>
<dbReference type="GO" id="GO:0005524">
    <property type="term" value="F:ATP binding"/>
    <property type="evidence" value="ECO:0007669"/>
    <property type="project" value="UniProtKB-UniRule"/>
</dbReference>
<comment type="caution">
    <text evidence="7">The sequence shown here is derived from an EMBL/GenBank/DDBJ whole genome shotgun (WGS) entry which is preliminary data.</text>
</comment>
<protein>
    <recommendedName>
        <fullName evidence="6">UBC core domain-containing protein</fullName>
    </recommendedName>
</protein>
<organism evidence="7 8">
    <name type="scientific">Musa balbisiana</name>
    <name type="common">Banana</name>
    <dbReference type="NCBI Taxonomy" id="52838"/>
    <lineage>
        <taxon>Eukaryota</taxon>
        <taxon>Viridiplantae</taxon>
        <taxon>Streptophyta</taxon>
        <taxon>Embryophyta</taxon>
        <taxon>Tracheophyta</taxon>
        <taxon>Spermatophyta</taxon>
        <taxon>Magnoliopsida</taxon>
        <taxon>Liliopsida</taxon>
        <taxon>Zingiberales</taxon>
        <taxon>Musaceae</taxon>
        <taxon>Musa</taxon>
    </lineage>
</organism>
<dbReference type="PROSITE" id="PS50127">
    <property type="entry name" value="UBC_2"/>
    <property type="match status" value="1"/>
</dbReference>
<dbReference type="Pfam" id="PF00179">
    <property type="entry name" value="UQ_con"/>
    <property type="match status" value="1"/>
</dbReference>
<comment type="similarity">
    <text evidence="4">Belongs to the ubiquitin-conjugating enzyme family.</text>
</comment>
<evidence type="ECO:0000313" key="8">
    <source>
        <dbReference type="Proteomes" id="UP000317650"/>
    </source>
</evidence>
<feature type="active site" description="Glycyl thioester intermediate" evidence="3">
    <location>
        <position position="94"/>
    </location>
</feature>
<dbReference type="InterPro" id="IPR050113">
    <property type="entry name" value="Ub_conjugating_enzyme"/>
</dbReference>
<dbReference type="GO" id="GO:0016740">
    <property type="term" value="F:transferase activity"/>
    <property type="evidence" value="ECO:0007669"/>
    <property type="project" value="UniProtKB-KW"/>
</dbReference>
<dbReference type="InterPro" id="IPR016135">
    <property type="entry name" value="UBQ-conjugating_enzyme/RWD"/>
</dbReference>
<keyword evidence="8" id="KW-1185">Reference proteome</keyword>
<evidence type="ECO:0000256" key="5">
    <source>
        <dbReference type="SAM" id="MobiDB-lite"/>
    </source>
</evidence>
<keyword evidence="1" id="KW-0808">Transferase</keyword>
<dbReference type="InterPro" id="IPR023313">
    <property type="entry name" value="UBQ-conjugating_AS"/>
</dbReference>
<evidence type="ECO:0000256" key="4">
    <source>
        <dbReference type="RuleBase" id="RU362109"/>
    </source>
</evidence>
<dbReference type="PANTHER" id="PTHR24067">
    <property type="entry name" value="UBIQUITIN-CONJUGATING ENZYME E2"/>
    <property type="match status" value="1"/>
</dbReference>
<dbReference type="CDD" id="cd23804">
    <property type="entry name" value="UBCc_UBE2S"/>
    <property type="match status" value="1"/>
</dbReference>
<keyword evidence="4" id="KW-0547">Nucleotide-binding</keyword>
<dbReference type="Proteomes" id="UP000317650">
    <property type="component" value="Chromosome 1"/>
</dbReference>
<feature type="compositionally biased region" description="Polar residues" evidence="5">
    <location>
        <begin position="201"/>
        <end position="214"/>
    </location>
</feature>
<accession>A0A4S8JM89</accession>
<keyword evidence="2 4" id="KW-0833">Ubl conjugation pathway</keyword>
<dbReference type="SMART" id="SM00212">
    <property type="entry name" value="UBCc"/>
    <property type="match status" value="1"/>
</dbReference>
<sequence length="261" mass="28447">MATNENLSPNVIKQLAKELKNLDETPPDGIKVIVNDDDFSIIFADIEGPAGTPYENGVFRMKLLLSHDFPQSPPKGYFLTKIFHPNIATNGEICVNTLKKDWNPSLGLRHVLLLFCSCTNSRDPTNAKFAACFYVTNVVHVAASNRLMVSSMMQLCRLYTGIHALKPKSNVKTGAICESTTALNVDQRITESTGKEPLLTTPLSTSSKGPVTNAQDQNASIAPLVEPVVGASAIQKKEGLAVKAQVDKKKIDARKKSLKRL</sequence>
<dbReference type="Gene3D" id="3.10.110.10">
    <property type="entry name" value="Ubiquitin Conjugating Enzyme"/>
    <property type="match status" value="1"/>
</dbReference>
<reference evidence="7 8" key="1">
    <citation type="journal article" date="2019" name="Nat. Plants">
        <title>Genome sequencing of Musa balbisiana reveals subgenome evolution and function divergence in polyploid bananas.</title>
        <authorList>
            <person name="Yao X."/>
        </authorList>
    </citation>
    <scope>NUCLEOTIDE SEQUENCE [LARGE SCALE GENOMIC DNA]</scope>
    <source>
        <strain evidence="8">cv. DH-PKW</strain>
        <tissue evidence="7">Leaves</tissue>
    </source>
</reference>
<keyword evidence="4" id="KW-0067">ATP-binding</keyword>
<evidence type="ECO:0000256" key="1">
    <source>
        <dbReference type="ARBA" id="ARBA00022679"/>
    </source>
</evidence>
<dbReference type="PROSITE" id="PS00183">
    <property type="entry name" value="UBC_1"/>
    <property type="match status" value="1"/>
</dbReference>
<evidence type="ECO:0000259" key="6">
    <source>
        <dbReference type="PROSITE" id="PS50127"/>
    </source>
</evidence>
<gene>
    <name evidence="7" type="ORF">C4D60_Mb01t11150</name>
</gene>
<dbReference type="SUPFAM" id="SSF54495">
    <property type="entry name" value="UBC-like"/>
    <property type="match status" value="1"/>
</dbReference>
<name>A0A4S8JM89_MUSBA</name>
<dbReference type="InterPro" id="IPR000608">
    <property type="entry name" value="UBC"/>
</dbReference>
<feature type="region of interest" description="Disordered" evidence="5">
    <location>
        <begin position="194"/>
        <end position="214"/>
    </location>
</feature>
<evidence type="ECO:0000256" key="3">
    <source>
        <dbReference type="PROSITE-ProRule" id="PRU10133"/>
    </source>
</evidence>
<evidence type="ECO:0000313" key="7">
    <source>
        <dbReference type="EMBL" id="THU63005.1"/>
    </source>
</evidence>
<dbReference type="EMBL" id="PYDT01000004">
    <property type="protein sequence ID" value="THU63005.1"/>
    <property type="molecule type" value="Genomic_DNA"/>
</dbReference>
<evidence type="ECO:0000256" key="2">
    <source>
        <dbReference type="ARBA" id="ARBA00022786"/>
    </source>
</evidence>
<dbReference type="STRING" id="52838.A0A4S8JM89"/>
<proteinExistence type="inferred from homology"/>